<keyword evidence="1" id="KW-0479">Metal-binding</keyword>
<keyword evidence="9" id="KW-1185">Reference proteome</keyword>
<dbReference type="GO" id="GO:0008270">
    <property type="term" value="F:zinc ion binding"/>
    <property type="evidence" value="ECO:0007669"/>
    <property type="project" value="InterPro"/>
</dbReference>
<comment type="caution">
    <text evidence="8">The sequence shown here is derived from an EMBL/GenBank/DDBJ whole genome shotgun (WGS) entry which is preliminary data.</text>
</comment>
<evidence type="ECO:0000256" key="4">
    <source>
        <dbReference type="ARBA" id="ARBA00023163"/>
    </source>
</evidence>
<feature type="region of interest" description="Disordered" evidence="6">
    <location>
        <begin position="854"/>
        <end position="876"/>
    </location>
</feature>
<keyword evidence="4" id="KW-0804">Transcription</keyword>
<gene>
    <name evidence="8" type="ORF">SI65_06078</name>
</gene>
<keyword evidence="2" id="KW-0805">Transcription regulation</keyword>
<evidence type="ECO:0000256" key="5">
    <source>
        <dbReference type="ARBA" id="ARBA00023242"/>
    </source>
</evidence>
<feature type="compositionally biased region" description="Low complexity" evidence="6">
    <location>
        <begin position="757"/>
        <end position="768"/>
    </location>
</feature>
<feature type="region of interest" description="Disordered" evidence="6">
    <location>
        <begin position="1"/>
        <end position="142"/>
    </location>
</feature>
<feature type="compositionally biased region" description="Polar residues" evidence="6">
    <location>
        <begin position="729"/>
        <end position="756"/>
    </location>
</feature>
<dbReference type="STRING" id="573508.A0A1E3BB75"/>
<organism evidence="8 9">
    <name type="scientific">Aspergillus cristatus</name>
    <name type="common">Chinese Fuzhuan brick tea-fermentation fungus</name>
    <name type="synonym">Eurotium cristatum</name>
    <dbReference type="NCBI Taxonomy" id="573508"/>
    <lineage>
        <taxon>Eukaryota</taxon>
        <taxon>Fungi</taxon>
        <taxon>Dikarya</taxon>
        <taxon>Ascomycota</taxon>
        <taxon>Pezizomycotina</taxon>
        <taxon>Eurotiomycetes</taxon>
        <taxon>Eurotiomycetidae</taxon>
        <taxon>Eurotiales</taxon>
        <taxon>Aspergillaceae</taxon>
        <taxon>Aspergillus</taxon>
        <taxon>Aspergillus subgen. Aspergillus</taxon>
    </lineage>
</organism>
<dbReference type="GO" id="GO:0006351">
    <property type="term" value="P:DNA-templated transcription"/>
    <property type="evidence" value="ECO:0007669"/>
    <property type="project" value="InterPro"/>
</dbReference>
<feature type="region of interest" description="Disordered" evidence="6">
    <location>
        <begin position="280"/>
        <end position="300"/>
    </location>
</feature>
<dbReference type="SUPFAM" id="SSF57701">
    <property type="entry name" value="Zn2/Cys6 DNA-binding domain"/>
    <property type="match status" value="1"/>
</dbReference>
<reference evidence="8 9" key="1">
    <citation type="journal article" date="2016" name="BMC Genomics">
        <title>Comparative genomic and transcriptomic analyses of the Fuzhuan brick tea-fermentation fungus Aspergillus cristatus.</title>
        <authorList>
            <person name="Ge Y."/>
            <person name="Wang Y."/>
            <person name="Liu Y."/>
            <person name="Tan Y."/>
            <person name="Ren X."/>
            <person name="Zhang X."/>
            <person name="Hyde K.D."/>
            <person name="Liu Y."/>
            <person name="Liu Z."/>
        </authorList>
    </citation>
    <scope>NUCLEOTIDE SEQUENCE [LARGE SCALE GENOMIC DNA]</scope>
    <source>
        <strain evidence="8 9">GZAAS20.1005</strain>
    </source>
</reference>
<feature type="region of interest" description="Disordered" evidence="6">
    <location>
        <begin position="944"/>
        <end position="964"/>
    </location>
</feature>
<dbReference type="Proteomes" id="UP000094569">
    <property type="component" value="Unassembled WGS sequence"/>
</dbReference>
<dbReference type="GO" id="GO:0000981">
    <property type="term" value="F:DNA-binding transcription factor activity, RNA polymerase II-specific"/>
    <property type="evidence" value="ECO:0007669"/>
    <property type="project" value="InterPro"/>
</dbReference>
<keyword evidence="3" id="KW-0238">DNA-binding</keyword>
<dbReference type="OrthoDB" id="5296287at2759"/>
<dbReference type="Gene3D" id="4.10.240.10">
    <property type="entry name" value="Zn(2)-C6 fungal-type DNA-binding domain"/>
    <property type="match status" value="1"/>
</dbReference>
<dbReference type="PANTHER" id="PTHR47654:SF4">
    <property type="entry name" value="ZN(II)2CYS6 TRANSCRIPTION FACTOR (EUROFUNG)"/>
    <property type="match status" value="1"/>
</dbReference>
<dbReference type="Pfam" id="PF04082">
    <property type="entry name" value="Fungal_trans"/>
    <property type="match status" value="1"/>
</dbReference>
<dbReference type="PANTHER" id="PTHR47654">
    <property type="entry name" value="ZN(II)2CYS6 TRANSCRIPTION FACTOR (EUROFUNG)-RELATED"/>
    <property type="match status" value="1"/>
</dbReference>
<dbReference type="InterPro" id="IPR053230">
    <property type="entry name" value="Trans_reg_galc"/>
</dbReference>
<dbReference type="InterPro" id="IPR036864">
    <property type="entry name" value="Zn2-C6_fun-type_DNA-bd_sf"/>
</dbReference>
<keyword evidence="5" id="KW-0539">Nucleus</keyword>
<feature type="compositionally biased region" description="Polar residues" evidence="6">
    <location>
        <begin position="18"/>
        <end position="27"/>
    </location>
</feature>
<feature type="domain" description="Zn(2)-C6 fungal-type" evidence="7">
    <location>
        <begin position="145"/>
        <end position="175"/>
    </location>
</feature>
<evidence type="ECO:0000313" key="9">
    <source>
        <dbReference type="Proteomes" id="UP000094569"/>
    </source>
</evidence>
<dbReference type="VEuPathDB" id="FungiDB:SI65_06078"/>
<feature type="compositionally biased region" description="Pro residues" evidence="6">
    <location>
        <begin position="100"/>
        <end position="113"/>
    </location>
</feature>
<feature type="compositionally biased region" description="Basic and acidic residues" evidence="6">
    <location>
        <begin position="1"/>
        <end position="13"/>
    </location>
</feature>
<dbReference type="AlphaFoldDB" id="A0A1E3BB75"/>
<proteinExistence type="predicted"/>
<dbReference type="PROSITE" id="PS00463">
    <property type="entry name" value="ZN2_CY6_FUNGAL_1"/>
    <property type="match status" value="1"/>
</dbReference>
<name>A0A1E3BB75_ASPCR</name>
<protein>
    <recommendedName>
        <fullName evidence="7">Zn(2)-C6 fungal-type domain-containing protein</fullName>
    </recommendedName>
</protein>
<dbReference type="InterPro" id="IPR007219">
    <property type="entry name" value="XnlR_reg_dom"/>
</dbReference>
<sequence length="1008" mass="112405">MDNHNHNHLRPYDPENPQPSAATSWPWEQSMVGPASLSTGPMDQQQQMKSDHTMADPYLMPGHNHNHLETSMFNPFPSDLSSPSNDVPPPPPAHTASSRPQPPPFGVAPLRPPLHPHTHPRGAKVAIPRTGGESATYRRHRSARACEPCRNRKIKCDGNKPMCRQCVEQKITCTFLDVKRVREQKQLGTLGRKVERYEELLRELEPDVDIAAAKRIRKALKLDDGQEEEDTGSETSSLGSLDAIDLVEEDLNRNEKTRATGYFGKNSEVAWMQKLENEAKHRSRHGIQDGDPAGDCSRGRPEVPISLMSYYLDDLDIPMFHEVDPSVVPSKHLADKYFSAYMLVFHPSFNVVRRKTFTSQYARFIRQPSSVRPPRKWLAVLNMIFAIGCHYCRLTGDDVGDDRDSLVFLARARKLSLTEDTLFEHSDLQQVQVEFLVAFYLLARGQVNRASKFSNMAFRSALSLGINLRFVDDWTDHAAKEARCRLWWSIYILEHSIAGLTGRVSCASEGLSSVPLPVPYEEEYFDRPDVLKLFQDINLRQKCFKPTLFQSDEESRAHGEWLEECGPSPSSFFFCSVDLVFITQAIINKVYSIEGIRERSGQIEQRIRKYGIKLDNWLAKVPSVYRFTTTGGREALNGDINLLVTSEFDGDEDKEKESERSFARERFSLAMHFYSSKITLCRPCLTHANARNIAPSTDIGPSHTANGDDNDTDNPKDADIDGDTDGDDNTSNRCTSDPISESNTSTYTTQADITRSNPTPHLHPTPNTSKARRVRFRTEMSLSCLRASCALLSLLPDEPDILSLTRLSPWWHHLHYIMQATTALLLGLSSWPTSPPAEEKYSTSVQAPVFGTAVPTEASTDPGSEGNGGTGPRMNPLPTLQVATVINCTKKALRWLYHMSVHGDTAARRAFVLSDSFMRRIAPNLGISVDDLPEVDALPVAGSPAEGMPVPASGIGSGVEGVPVGREEADERAREREVEGREIVAKAAGEVDREWDGVGGRIAGVHQL</sequence>
<evidence type="ECO:0000256" key="1">
    <source>
        <dbReference type="ARBA" id="ARBA00022723"/>
    </source>
</evidence>
<dbReference type="EMBL" id="JXNT01000006">
    <property type="protein sequence ID" value="ODM18207.1"/>
    <property type="molecule type" value="Genomic_DNA"/>
</dbReference>
<dbReference type="InterPro" id="IPR001138">
    <property type="entry name" value="Zn2Cys6_DnaBD"/>
</dbReference>
<dbReference type="GO" id="GO:0003677">
    <property type="term" value="F:DNA binding"/>
    <property type="evidence" value="ECO:0007669"/>
    <property type="project" value="UniProtKB-KW"/>
</dbReference>
<dbReference type="CDD" id="cd12148">
    <property type="entry name" value="fungal_TF_MHR"/>
    <property type="match status" value="1"/>
</dbReference>
<dbReference type="CDD" id="cd00067">
    <property type="entry name" value="GAL4"/>
    <property type="match status" value="1"/>
</dbReference>
<accession>A0A1E3BB75</accession>
<dbReference type="PROSITE" id="PS50048">
    <property type="entry name" value="ZN2_CY6_FUNGAL_2"/>
    <property type="match status" value="1"/>
</dbReference>
<feature type="region of interest" description="Disordered" evidence="6">
    <location>
        <begin position="692"/>
        <end position="772"/>
    </location>
</feature>
<evidence type="ECO:0000259" key="7">
    <source>
        <dbReference type="PROSITE" id="PS50048"/>
    </source>
</evidence>
<evidence type="ECO:0000256" key="6">
    <source>
        <dbReference type="SAM" id="MobiDB-lite"/>
    </source>
</evidence>
<evidence type="ECO:0000256" key="2">
    <source>
        <dbReference type="ARBA" id="ARBA00023015"/>
    </source>
</evidence>
<dbReference type="Pfam" id="PF00172">
    <property type="entry name" value="Zn_clus"/>
    <property type="match status" value="1"/>
</dbReference>
<evidence type="ECO:0000313" key="8">
    <source>
        <dbReference type="EMBL" id="ODM18207.1"/>
    </source>
</evidence>
<dbReference type="SMART" id="SM00066">
    <property type="entry name" value="GAL4"/>
    <property type="match status" value="1"/>
</dbReference>
<dbReference type="SMART" id="SM00906">
    <property type="entry name" value="Fungal_trans"/>
    <property type="match status" value="1"/>
</dbReference>
<evidence type="ECO:0000256" key="3">
    <source>
        <dbReference type="ARBA" id="ARBA00023125"/>
    </source>
</evidence>
<feature type="compositionally biased region" description="Polar residues" evidence="6">
    <location>
        <begin position="36"/>
        <end position="48"/>
    </location>
</feature>